<dbReference type="GO" id="GO:1901135">
    <property type="term" value="P:carbohydrate derivative metabolic process"/>
    <property type="evidence" value="ECO:0007669"/>
    <property type="project" value="UniProtKB-ARBA"/>
</dbReference>
<evidence type="ECO:0000313" key="4">
    <source>
        <dbReference type="Proteomes" id="UP000516018"/>
    </source>
</evidence>
<organism evidence="3 4">
    <name type="scientific">Agrilutibacter terrestris</name>
    <dbReference type="NCBI Taxonomy" id="2865112"/>
    <lineage>
        <taxon>Bacteria</taxon>
        <taxon>Pseudomonadati</taxon>
        <taxon>Pseudomonadota</taxon>
        <taxon>Gammaproteobacteria</taxon>
        <taxon>Lysobacterales</taxon>
        <taxon>Lysobacteraceae</taxon>
        <taxon>Agrilutibacter</taxon>
    </lineage>
</organism>
<dbReference type="InterPro" id="IPR028098">
    <property type="entry name" value="Glyco_trans_4-like_N"/>
</dbReference>
<evidence type="ECO:0000313" key="3">
    <source>
        <dbReference type="EMBL" id="QNP41554.1"/>
    </source>
</evidence>
<sequence length="369" mass="39234">MHRLTVVQLLPALESGGVERSTLEIAQALVQHGHRAIVVSAGGRLVPKLQALGAEHVALDIGRKSLLTLRHVRTLRALFVRERVDLVHARSRLPAWLAVFALRGIPAHAPRLVTTVHGLNSPSRYSAVMTRGERVICVSDTVRAYVLKHYPATDAARLRVIPRGIDTAVFPRTPHPDHAARAWAAAQHPALAADGPLLLLPGRGTRLKGHADALRLLADLRGQGSTAMLWLPGAREAGREAYIAELEAEAATLGIADAIAFTPPTDQIARAYAASDLVLQLSRKPESFGRTVIEALSVGRPVLGWAHGGVGELLAQLQPGGGVAPFDVDALARAARGLLAQPPAPPATIPHTLRAMQESTLAVYAELSG</sequence>
<reference evidence="3 4" key="1">
    <citation type="submission" date="2020-08" db="EMBL/GenBank/DDBJ databases">
        <title>Lysobacter sp. II4 sp. nov., isolated from soil.</title>
        <authorList>
            <person name="Woo C.Y."/>
            <person name="Kim J."/>
        </authorList>
    </citation>
    <scope>NUCLEOTIDE SEQUENCE [LARGE SCALE GENOMIC DNA]</scope>
    <source>
        <strain evidence="3 4">II4</strain>
    </source>
</reference>
<name>A0A7H0FZT8_9GAMM</name>
<evidence type="ECO:0000259" key="2">
    <source>
        <dbReference type="Pfam" id="PF13439"/>
    </source>
</evidence>
<dbReference type="Pfam" id="PF13439">
    <property type="entry name" value="Glyco_transf_4"/>
    <property type="match status" value="1"/>
</dbReference>
<dbReference type="SUPFAM" id="SSF53756">
    <property type="entry name" value="UDP-Glycosyltransferase/glycogen phosphorylase"/>
    <property type="match status" value="1"/>
</dbReference>
<feature type="domain" description="Glycosyltransferase subfamily 4-like N-terminal" evidence="2">
    <location>
        <begin position="16"/>
        <end position="168"/>
    </location>
</feature>
<dbReference type="RefSeq" id="WP_187712990.1">
    <property type="nucleotide sequence ID" value="NZ_CP060820.1"/>
</dbReference>
<proteinExistence type="predicted"/>
<dbReference type="PANTHER" id="PTHR12526">
    <property type="entry name" value="GLYCOSYLTRANSFERASE"/>
    <property type="match status" value="1"/>
</dbReference>
<dbReference type="EMBL" id="CP060820">
    <property type="protein sequence ID" value="QNP41554.1"/>
    <property type="molecule type" value="Genomic_DNA"/>
</dbReference>
<accession>A0A7H0FZT8</accession>
<dbReference type="AlphaFoldDB" id="A0A7H0FZT8"/>
<dbReference type="KEGG" id="lsx:H8B22_04925"/>
<dbReference type="GO" id="GO:0016757">
    <property type="term" value="F:glycosyltransferase activity"/>
    <property type="evidence" value="ECO:0007669"/>
    <property type="project" value="InterPro"/>
</dbReference>
<keyword evidence="3" id="KW-0808">Transferase</keyword>
<dbReference type="Pfam" id="PF00534">
    <property type="entry name" value="Glycos_transf_1"/>
    <property type="match status" value="1"/>
</dbReference>
<dbReference type="CDD" id="cd03819">
    <property type="entry name" value="GT4_WavL-like"/>
    <property type="match status" value="1"/>
</dbReference>
<feature type="domain" description="Glycosyl transferase family 1" evidence="1">
    <location>
        <begin position="191"/>
        <end position="343"/>
    </location>
</feature>
<dbReference type="PANTHER" id="PTHR12526:SF638">
    <property type="entry name" value="SPORE COAT PROTEIN SA"/>
    <property type="match status" value="1"/>
</dbReference>
<keyword evidence="4" id="KW-1185">Reference proteome</keyword>
<dbReference type="Gene3D" id="3.40.50.2000">
    <property type="entry name" value="Glycogen Phosphorylase B"/>
    <property type="match status" value="2"/>
</dbReference>
<evidence type="ECO:0000259" key="1">
    <source>
        <dbReference type="Pfam" id="PF00534"/>
    </source>
</evidence>
<protein>
    <submittedName>
        <fullName evidence="3">Glycosyltransferase family 4 protein</fullName>
    </submittedName>
</protein>
<dbReference type="Proteomes" id="UP000516018">
    <property type="component" value="Chromosome"/>
</dbReference>
<dbReference type="InterPro" id="IPR001296">
    <property type="entry name" value="Glyco_trans_1"/>
</dbReference>
<gene>
    <name evidence="3" type="ORF">H8B22_04925</name>
</gene>